<proteinExistence type="predicted"/>
<evidence type="ECO:0000313" key="2">
    <source>
        <dbReference type="Proteomes" id="UP000005237"/>
    </source>
</evidence>
<organism evidence="1 2">
    <name type="scientific">Caenorhabditis japonica</name>
    <dbReference type="NCBI Taxonomy" id="281687"/>
    <lineage>
        <taxon>Eukaryota</taxon>
        <taxon>Metazoa</taxon>
        <taxon>Ecdysozoa</taxon>
        <taxon>Nematoda</taxon>
        <taxon>Chromadorea</taxon>
        <taxon>Rhabditida</taxon>
        <taxon>Rhabditina</taxon>
        <taxon>Rhabditomorpha</taxon>
        <taxon>Rhabditoidea</taxon>
        <taxon>Rhabditidae</taxon>
        <taxon>Peloderinae</taxon>
        <taxon>Caenorhabditis</taxon>
    </lineage>
</organism>
<dbReference type="EnsemblMetazoa" id="CJA40121.1">
    <property type="protein sequence ID" value="CJA40121.1"/>
    <property type="gene ID" value="WBGene00215969"/>
</dbReference>
<evidence type="ECO:0000313" key="1">
    <source>
        <dbReference type="EnsemblMetazoa" id="CJA40121.1"/>
    </source>
</evidence>
<reference evidence="1" key="2">
    <citation type="submission" date="2022-06" db="UniProtKB">
        <authorList>
            <consortium name="EnsemblMetazoa"/>
        </authorList>
    </citation>
    <scope>IDENTIFICATION</scope>
    <source>
        <strain evidence="1">DF5081</strain>
    </source>
</reference>
<dbReference type="AlphaFoldDB" id="A0A8R1ENC9"/>
<dbReference type="PANTHER" id="PTHR45908">
    <property type="entry name" value="PROTEIN CBG11750-RELATED"/>
    <property type="match status" value="1"/>
</dbReference>
<name>A0A8R1ENC9_CAEJA</name>
<dbReference type="PANTHER" id="PTHR45908:SF5">
    <property type="entry name" value="FUNGAL LIPASE-LIKE DOMAIN-CONTAINING PROTEIN"/>
    <property type="match status" value="1"/>
</dbReference>
<sequence>MHNGAQYVVCSGSKGEEMFCSNKHQVTVANFGKGITDHRKYFGKMISQYGRSNCDKTRTFDENEGVLGKLKVASEIINKLI</sequence>
<dbReference type="Proteomes" id="UP000005237">
    <property type="component" value="Unassembled WGS sequence"/>
</dbReference>
<reference evidence="2" key="1">
    <citation type="submission" date="2010-08" db="EMBL/GenBank/DDBJ databases">
        <authorList>
            <consortium name="Caenorhabditis japonica Sequencing Consortium"/>
            <person name="Wilson R.K."/>
        </authorList>
    </citation>
    <scope>NUCLEOTIDE SEQUENCE [LARGE SCALE GENOMIC DNA]</scope>
    <source>
        <strain evidence="2">DF5081</strain>
    </source>
</reference>
<accession>A0A8R1ENC9</accession>
<keyword evidence="2" id="KW-1185">Reference proteome</keyword>
<protein>
    <submittedName>
        <fullName evidence="1">Uncharacterized protein</fullName>
    </submittedName>
</protein>